<name>A0ABU3RQX2_9BACL</name>
<accession>A0ABU3RQX2</accession>
<evidence type="ECO:0000313" key="3">
    <source>
        <dbReference type="Proteomes" id="UP001260980"/>
    </source>
</evidence>
<evidence type="ECO:0000256" key="1">
    <source>
        <dbReference type="SAM" id="MobiDB-lite"/>
    </source>
</evidence>
<reference evidence="2 3" key="1">
    <citation type="submission" date="2023-10" db="EMBL/GenBank/DDBJ databases">
        <title>Paenibacillus strain PFR10 Genome sequencing and assembly.</title>
        <authorList>
            <person name="Kim I."/>
        </authorList>
    </citation>
    <scope>NUCLEOTIDE SEQUENCE [LARGE SCALE GENOMIC DNA]</scope>
    <source>
        <strain evidence="2 3">PFR10</strain>
    </source>
</reference>
<sequence>MSENNNINIILLTNAILKDNKLSFKAKGLYFNLIFLNEEQNITLSTIKKMSQVDSDRTIKMGLTELEQGRYIIRKSLQGGEVSWDINKVMNKEINKEPTVLEQTKKNKSKKPIAKKAQPKKSTRTRKSPPKNGLNRALSNFFKEFF</sequence>
<evidence type="ECO:0000313" key="2">
    <source>
        <dbReference type="EMBL" id="MDU0206379.1"/>
    </source>
</evidence>
<gene>
    <name evidence="2" type="ORF">RQP52_35510</name>
</gene>
<feature type="region of interest" description="Disordered" evidence="1">
    <location>
        <begin position="97"/>
        <end position="135"/>
    </location>
</feature>
<proteinExistence type="predicted"/>
<protein>
    <submittedName>
        <fullName evidence="2">Uncharacterized protein</fullName>
    </submittedName>
</protein>
<dbReference type="EMBL" id="JAWCUD010000024">
    <property type="protein sequence ID" value="MDU0206379.1"/>
    <property type="molecule type" value="Genomic_DNA"/>
</dbReference>
<keyword evidence="3" id="KW-1185">Reference proteome</keyword>
<comment type="caution">
    <text evidence="2">The sequence shown here is derived from an EMBL/GenBank/DDBJ whole genome shotgun (WGS) entry which is preliminary data.</text>
</comment>
<dbReference type="RefSeq" id="WP_315956174.1">
    <property type="nucleotide sequence ID" value="NZ_JAWCUD010000024.1"/>
</dbReference>
<organism evidence="2 3">
    <name type="scientific">Paenibacillus violae</name>
    <dbReference type="NCBI Taxonomy" id="3077234"/>
    <lineage>
        <taxon>Bacteria</taxon>
        <taxon>Bacillati</taxon>
        <taxon>Bacillota</taxon>
        <taxon>Bacilli</taxon>
        <taxon>Bacillales</taxon>
        <taxon>Paenibacillaceae</taxon>
        <taxon>Paenibacillus</taxon>
    </lineage>
</organism>
<feature type="compositionally biased region" description="Basic residues" evidence="1">
    <location>
        <begin position="106"/>
        <end position="129"/>
    </location>
</feature>
<dbReference type="Proteomes" id="UP001260980">
    <property type="component" value="Unassembled WGS sequence"/>
</dbReference>